<dbReference type="GO" id="GO:0005634">
    <property type="term" value="C:nucleus"/>
    <property type="evidence" value="ECO:0007669"/>
    <property type="project" value="InterPro"/>
</dbReference>
<dbReference type="InterPro" id="IPR002164">
    <property type="entry name" value="NAP_family"/>
</dbReference>
<organism evidence="8">
    <name type="scientific">Hymenolepis diminuta</name>
    <name type="common">Rat tapeworm</name>
    <dbReference type="NCBI Taxonomy" id="6216"/>
    <lineage>
        <taxon>Eukaryota</taxon>
        <taxon>Metazoa</taxon>
        <taxon>Spiralia</taxon>
        <taxon>Lophotrochozoa</taxon>
        <taxon>Platyhelminthes</taxon>
        <taxon>Cestoda</taxon>
        <taxon>Eucestoda</taxon>
        <taxon>Cyclophyllidea</taxon>
        <taxon>Hymenolepididae</taxon>
        <taxon>Hymenolepis</taxon>
    </lineage>
</organism>
<evidence type="ECO:0000313" key="7">
    <source>
        <dbReference type="Proteomes" id="UP000321570"/>
    </source>
</evidence>
<dbReference type="Proteomes" id="UP000274504">
    <property type="component" value="Unassembled WGS sequence"/>
</dbReference>
<evidence type="ECO:0000256" key="3">
    <source>
        <dbReference type="SAM" id="MobiDB-lite"/>
    </source>
</evidence>
<dbReference type="STRING" id="6216.A0A0R3SC08"/>
<evidence type="ECO:0000313" key="6">
    <source>
        <dbReference type="Proteomes" id="UP000274504"/>
    </source>
</evidence>
<dbReference type="Proteomes" id="UP000321570">
    <property type="component" value="Unassembled WGS sequence"/>
</dbReference>
<dbReference type="PANTHER" id="PTHR11875">
    <property type="entry name" value="TESTIS-SPECIFIC Y-ENCODED PROTEIN"/>
    <property type="match status" value="1"/>
</dbReference>
<dbReference type="OrthoDB" id="27325at2759"/>
<evidence type="ECO:0000256" key="1">
    <source>
        <dbReference type="ARBA" id="ARBA00009947"/>
    </source>
</evidence>
<feature type="compositionally biased region" description="Basic and acidic residues" evidence="3">
    <location>
        <begin position="1"/>
        <end position="18"/>
    </location>
</feature>
<comment type="similarity">
    <text evidence="1 2">Belongs to the nucleosome assembly protein (NAP) family.</text>
</comment>
<name>A0A0R3SC08_HYMDI</name>
<evidence type="ECO:0000313" key="5">
    <source>
        <dbReference type="EMBL" id="VUZ40775.1"/>
    </source>
</evidence>
<feature type="region of interest" description="Disordered" evidence="3">
    <location>
        <begin position="1"/>
        <end position="30"/>
    </location>
</feature>
<reference evidence="5 7" key="3">
    <citation type="submission" date="2019-07" db="EMBL/GenBank/DDBJ databases">
        <authorList>
            <person name="Jastrzebski P J."/>
            <person name="Paukszto L."/>
            <person name="Jastrzebski P J."/>
        </authorList>
    </citation>
    <scope>NUCLEOTIDE SEQUENCE [LARGE SCALE GENOMIC DNA]</scope>
    <source>
        <strain evidence="5 7">WMS-il1</strain>
    </source>
</reference>
<reference evidence="4 6" key="2">
    <citation type="submission" date="2018-11" db="EMBL/GenBank/DDBJ databases">
        <authorList>
            <consortium name="Pathogen Informatics"/>
        </authorList>
    </citation>
    <scope>NUCLEOTIDE SEQUENCE [LARGE SCALE GENOMIC DNA]</scope>
</reference>
<dbReference type="Gene3D" id="3.30.1120.90">
    <property type="entry name" value="Nucleosome assembly protein"/>
    <property type="match status" value="1"/>
</dbReference>
<dbReference type="EMBL" id="CABIJS010000044">
    <property type="protein sequence ID" value="VUZ40775.1"/>
    <property type="molecule type" value="Genomic_DNA"/>
</dbReference>
<evidence type="ECO:0000313" key="4">
    <source>
        <dbReference type="EMBL" id="VDL19524.1"/>
    </source>
</evidence>
<evidence type="ECO:0000256" key="2">
    <source>
        <dbReference type="RuleBase" id="RU003876"/>
    </source>
</evidence>
<dbReference type="InterPro" id="IPR037231">
    <property type="entry name" value="NAP-like_sf"/>
</dbReference>
<keyword evidence="7" id="KW-1185">Reference proteome</keyword>
<accession>A0A0R3SC08</accession>
<dbReference type="FunFam" id="1.20.5.1500:FF:000001">
    <property type="entry name" value="Nucleosome assembly protein 1-like 1"/>
    <property type="match status" value="1"/>
</dbReference>
<proteinExistence type="inferred from homology"/>
<feature type="compositionally biased region" description="Basic residues" evidence="3">
    <location>
        <begin position="359"/>
        <end position="369"/>
    </location>
</feature>
<dbReference type="WBParaSite" id="HDID_0000206201-mRNA-1">
    <property type="protein sequence ID" value="HDID_0000206201-mRNA-1"/>
    <property type="gene ID" value="HDID_0000206201"/>
</dbReference>
<feature type="region of interest" description="Disordered" evidence="3">
    <location>
        <begin position="326"/>
        <end position="382"/>
    </location>
</feature>
<reference evidence="8" key="1">
    <citation type="submission" date="2017-02" db="UniProtKB">
        <authorList>
            <consortium name="WormBaseParasite"/>
        </authorList>
    </citation>
    <scope>IDENTIFICATION</scope>
</reference>
<dbReference type="SUPFAM" id="SSF143113">
    <property type="entry name" value="NAP-like"/>
    <property type="match status" value="1"/>
</dbReference>
<dbReference type="AlphaFoldDB" id="A0A0R3SC08"/>
<feature type="compositionally biased region" description="Acidic residues" evidence="3">
    <location>
        <begin position="326"/>
        <end position="355"/>
    </location>
</feature>
<protein>
    <submittedName>
        <fullName evidence="8">Nucleosome assembly protein 1-like 1</fullName>
    </submittedName>
</protein>
<dbReference type="Gene3D" id="1.20.5.1500">
    <property type="match status" value="1"/>
</dbReference>
<evidence type="ECO:0000313" key="8">
    <source>
        <dbReference type="WBParaSite" id="HDID_0000206201-mRNA-1"/>
    </source>
</evidence>
<sequence length="382" mass="44358">MGYGHKDTSGEVASGDRETDSEESFEGHNENRMQIMLDFSKLPESVKRRVNALKNILLESKKVESEFYHEIFELEKKFRERFVPLLEKRQDIISGAVEPTEEEATWNHVNEAEELIGDLIKQKFDSQDGTLTNADAKVEDNTEVKGIPKFWLKVLLHAPLTADMIVDNDQPILEYLTDIRVTYDNTDKMSFSLNFYFSPNEYFKEHVITKTYFFDNSLPAENPLLYEGPRIFRVEVSPITWKPGKNVTVKFVKKVKKHKNRKEVRTITKEVKQDSFFNFFYPPSESLNDEDLDEETAELLEEDFRIANFMRDALLSQAVLFFTGEYEDSDDDYDEDEDDMDDEGDDDDLDGDDDDGPQKPRRPRTKRPSGKGNDETPECNQS</sequence>
<dbReference type="GO" id="GO:0006334">
    <property type="term" value="P:nucleosome assembly"/>
    <property type="evidence" value="ECO:0007669"/>
    <property type="project" value="InterPro"/>
</dbReference>
<dbReference type="EMBL" id="UYSG01000455">
    <property type="protein sequence ID" value="VDL19524.1"/>
    <property type="molecule type" value="Genomic_DNA"/>
</dbReference>
<dbReference type="Pfam" id="PF00956">
    <property type="entry name" value="NAP"/>
    <property type="match status" value="1"/>
</dbReference>
<gene>
    <name evidence="4" type="ORF">HDID_LOCUS2063</name>
    <name evidence="5" type="ORF">WMSIL1_LOCUS1737</name>
</gene>